<proteinExistence type="predicted"/>
<organism evidence="1 2">
    <name type="scientific">Palleniella muris</name>
    <dbReference type="NCBI Taxonomy" id="3038145"/>
    <lineage>
        <taxon>Bacteria</taxon>
        <taxon>Pseudomonadati</taxon>
        <taxon>Bacteroidota</taxon>
        <taxon>Bacteroidia</taxon>
        <taxon>Bacteroidales</taxon>
        <taxon>Prevotellaceae</taxon>
        <taxon>Palleniella</taxon>
    </lineage>
</organism>
<accession>A0AC61QN36</accession>
<name>A0AC61QN36_9BACT</name>
<evidence type="ECO:0000313" key="1">
    <source>
        <dbReference type="EMBL" id="TGX80840.1"/>
    </source>
</evidence>
<dbReference type="Proteomes" id="UP000308886">
    <property type="component" value="Unassembled WGS sequence"/>
</dbReference>
<protein>
    <submittedName>
        <fullName evidence="1">ABC transporter ATP-binding protein</fullName>
    </submittedName>
</protein>
<reference evidence="1" key="1">
    <citation type="submission" date="2019-04" db="EMBL/GenBank/DDBJ databases">
        <title>Microbes associate with the intestines of laboratory mice.</title>
        <authorList>
            <person name="Navarre W."/>
            <person name="Wong E."/>
            <person name="Huang K."/>
            <person name="Tropini C."/>
            <person name="Ng K."/>
            <person name="Yu B."/>
        </authorList>
    </citation>
    <scope>NUCLEOTIDE SEQUENCE</scope>
    <source>
        <strain evidence="1">NM73_A23</strain>
    </source>
</reference>
<gene>
    <name evidence="1" type="ORF">E5358_11660</name>
</gene>
<comment type="caution">
    <text evidence="1">The sequence shown here is derived from an EMBL/GenBank/DDBJ whole genome shotgun (WGS) entry which is preliminary data.</text>
</comment>
<evidence type="ECO:0000313" key="2">
    <source>
        <dbReference type="Proteomes" id="UP000308886"/>
    </source>
</evidence>
<keyword evidence="1" id="KW-0547">Nucleotide-binding</keyword>
<dbReference type="EMBL" id="SRZC01000021">
    <property type="protein sequence ID" value="TGX80840.1"/>
    <property type="molecule type" value="Genomic_DNA"/>
</dbReference>
<keyword evidence="1" id="KW-0067">ATP-binding</keyword>
<sequence length="546" mass="60191">MKTERPVWDIVKWLWGRAQGNRLQTSVNALLGVAQVAMSLLSVYAVKRAIDIASHAREGSLYAAVLLMGGIVLADFALGIAGTWVRNILGVRAQNRMQRQMLERVLRSEWQGKGAHHSGDVLNRLEGDVTAVVVFLTETIPGALATLLLFAGAFCYLFSMDSKLALVTVIIVPVCVILSRVYVRKMRRLNRDVRDSDSGIQSVMQEIVQNMLVIKTLESSGLMLGRLSEAHAGLRRNVVRRTWFSVLSNLTVNLGFAVSYLVAFGWSALRLSTGTLTFGGMTAFLQLVNKIQSPARNLARLIPQTVGVLTAAERLMELEAVPEETAGKPEVLHAPCGVEFEGVTFRYEPGGRDVFKNFSHTFRPGTSTAVIGETGAGKTTLVRLMLALLRPTEGRVAIGETRQELTNLHRCNFVYVPQGNTLMSGTVRENLLLGKPDATDEELREALRKSCCEFVFEMADGMGTLCSEHGGGLSEGQAQRIAIARALLRDRPIMLFDEATSALDPDTECRLLENIRLMSDKTLIFITHRMAVCDYCDDVLKLEKHI</sequence>
<keyword evidence="2" id="KW-1185">Reference proteome</keyword>